<name>A0ABN8SJG1_9CNID</name>
<gene>
    <name evidence="1" type="ORF">PEVE_00022170</name>
</gene>
<accession>A0ABN8SJG1</accession>
<feature type="non-terminal residue" evidence="1">
    <location>
        <position position="97"/>
    </location>
</feature>
<sequence>MNLAGFDRPKVCKKKILCLYSPSLKVHSIKTSGSLRTWQAAREQKFCLLDAGSVFKDYDVHRVQSLEEKLEDLDGLSLNYWLTKFVQEVANKNGGRY</sequence>
<reference evidence="1 2" key="1">
    <citation type="submission" date="2022-05" db="EMBL/GenBank/DDBJ databases">
        <authorList>
            <consortium name="Genoscope - CEA"/>
            <person name="William W."/>
        </authorList>
    </citation>
    <scope>NUCLEOTIDE SEQUENCE [LARGE SCALE GENOMIC DNA]</scope>
</reference>
<organism evidence="1 2">
    <name type="scientific">Porites evermanni</name>
    <dbReference type="NCBI Taxonomy" id="104178"/>
    <lineage>
        <taxon>Eukaryota</taxon>
        <taxon>Metazoa</taxon>
        <taxon>Cnidaria</taxon>
        <taxon>Anthozoa</taxon>
        <taxon>Hexacorallia</taxon>
        <taxon>Scleractinia</taxon>
        <taxon>Fungiina</taxon>
        <taxon>Poritidae</taxon>
        <taxon>Porites</taxon>
    </lineage>
</organism>
<evidence type="ECO:0000313" key="2">
    <source>
        <dbReference type="Proteomes" id="UP001159427"/>
    </source>
</evidence>
<keyword evidence="2" id="KW-1185">Reference proteome</keyword>
<proteinExistence type="predicted"/>
<dbReference type="EMBL" id="CALNXI010002967">
    <property type="protein sequence ID" value="CAH3191633.1"/>
    <property type="molecule type" value="Genomic_DNA"/>
</dbReference>
<protein>
    <submittedName>
        <fullName evidence="1">Uncharacterized protein</fullName>
    </submittedName>
</protein>
<evidence type="ECO:0000313" key="1">
    <source>
        <dbReference type="EMBL" id="CAH3191633.1"/>
    </source>
</evidence>
<dbReference type="Proteomes" id="UP001159427">
    <property type="component" value="Unassembled WGS sequence"/>
</dbReference>
<comment type="caution">
    <text evidence="1">The sequence shown here is derived from an EMBL/GenBank/DDBJ whole genome shotgun (WGS) entry which is preliminary data.</text>
</comment>